<feature type="transmembrane region" description="Helical" evidence="8">
    <location>
        <begin position="183"/>
        <end position="201"/>
    </location>
</feature>
<evidence type="ECO:0000256" key="8">
    <source>
        <dbReference type="SAM" id="Phobius"/>
    </source>
</evidence>
<feature type="transmembrane region" description="Helical" evidence="8">
    <location>
        <begin position="77"/>
        <end position="98"/>
    </location>
</feature>
<evidence type="ECO:0000256" key="3">
    <source>
        <dbReference type="ARBA" id="ARBA00022448"/>
    </source>
</evidence>
<evidence type="ECO:0000256" key="1">
    <source>
        <dbReference type="ARBA" id="ARBA00004141"/>
    </source>
</evidence>
<evidence type="ECO:0000256" key="2">
    <source>
        <dbReference type="ARBA" id="ARBA00007998"/>
    </source>
</evidence>
<dbReference type="EMBL" id="UFWZ01000001">
    <property type="protein sequence ID" value="SUY46162.1"/>
    <property type="molecule type" value="Genomic_DNA"/>
</dbReference>
<feature type="transmembrane region" description="Helical" evidence="8">
    <location>
        <begin position="36"/>
        <end position="57"/>
    </location>
</feature>
<feature type="transmembrane region" description="Helical" evidence="8">
    <location>
        <begin position="300"/>
        <end position="323"/>
    </location>
</feature>
<proteinExistence type="inferred from homology"/>
<keyword evidence="10" id="KW-1185">Reference proteome</keyword>
<dbReference type="Pfam" id="PF03845">
    <property type="entry name" value="Spore_permease"/>
    <property type="match status" value="1"/>
</dbReference>
<dbReference type="PANTHER" id="PTHR34975:SF2">
    <property type="entry name" value="SPORE GERMINATION PROTEIN A2"/>
    <property type="match status" value="1"/>
</dbReference>
<keyword evidence="3" id="KW-0813">Transport</keyword>
<dbReference type="GO" id="GO:0016020">
    <property type="term" value="C:membrane"/>
    <property type="evidence" value="ECO:0007669"/>
    <property type="project" value="UniProtKB-SubCell"/>
</dbReference>
<evidence type="ECO:0000256" key="6">
    <source>
        <dbReference type="ARBA" id="ARBA00022989"/>
    </source>
</evidence>
<feature type="transmembrane region" description="Helical" evidence="8">
    <location>
        <begin position="213"/>
        <end position="236"/>
    </location>
</feature>
<evidence type="ECO:0000313" key="9">
    <source>
        <dbReference type="EMBL" id="SUY46162.1"/>
    </source>
</evidence>
<dbReference type="GO" id="GO:0009847">
    <property type="term" value="P:spore germination"/>
    <property type="evidence" value="ECO:0007669"/>
    <property type="project" value="InterPro"/>
</dbReference>
<name>A0A381J799_9CLOT</name>
<gene>
    <name evidence="9" type="ORF">NCTC9836_00626</name>
</gene>
<dbReference type="NCBIfam" id="TIGR00912">
    <property type="entry name" value="2A0309"/>
    <property type="match status" value="1"/>
</dbReference>
<keyword evidence="5 8" id="KW-0812">Transmembrane</keyword>
<evidence type="ECO:0000256" key="5">
    <source>
        <dbReference type="ARBA" id="ARBA00022692"/>
    </source>
</evidence>
<keyword evidence="4" id="KW-0309">Germination</keyword>
<comment type="similarity">
    <text evidence="2">Belongs to the amino acid-polyamine-organocation (APC) superfamily. Spore germination protein (SGP) (TC 2.A.3.9) family.</text>
</comment>
<comment type="subcellular location">
    <subcellularLocation>
        <location evidence="1">Membrane</location>
        <topology evidence="1">Multi-pass membrane protein</topology>
    </subcellularLocation>
</comment>
<feature type="transmembrane region" description="Helical" evidence="8">
    <location>
        <begin position="110"/>
        <end position="131"/>
    </location>
</feature>
<feature type="transmembrane region" description="Helical" evidence="8">
    <location>
        <begin position="335"/>
        <end position="354"/>
    </location>
</feature>
<protein>
    <submittedName>
        <fullName evidence="9">Spore germination protein KB</fullName>
    </submittedName>
</protein>
<evidence type="ECO:0000313" key="10">
    <source>
        <dbReference type="Proteomes" id="UP000254664"/>
    </source>
</evidence>
<dbReference type="PANTHER" id="PTHR34975">
    <property type="entry name" value="SPORE GERMINATION PROTEIN A2"/>
    <property type="match status" value="1"/>
</dbReference>
<feature type="transmembrane region" description="Helical" evidence="8">
    <location>
        <begin position="266"/>
        <end position="288"/>
    </location>
</feature>
<accession>A0A381J799</accession>
<evidence type="ECO:0000256" key="4">
    <source>
        <dbReference type="ARBA" id="ARBA00022544"/>
    </source>
</evidence>
<evidence type="ECO:0000256" key="7">
    <source>
        <dbReference type="ARBA" id="ARBA00023136"/>
    </source>
</evidence>
<dbReference type="RefSeq" id="WP_115640426.1">
    <property type="nucleotide sequence ID" value="NZ_UFWZ01000001.1"/>
</dbReference>
<dbReference type="InterPro" id="IPR004761">
    <property type="entry name" value="Spore_GerAB"/>
</dbReference>
<sequence length="365" mass="42041">MKGESISNKQMQLFIFCYSIGGYLLFNMGASLKQDAWIASIIAVTISIPLMIMYSRIMYLHQGSNLFDIIEIVFGKVFGKFINIIFTVHAFLLGSYLLRDFIDFIKLTALFNTPSVICSICIGALIIWILKEGIEVMSAWTQFFIRIILLFIILVWILLIPEMDITNLQPVFYSGIKAISKESLKLVTFPFSGIFIFMTFFDYVDYNKESKYIFVKPLMIGGIMVVVFTLVNIMILGGEDYNSFYYVGYEAIKRLKLQGEFQRAEVVVSIAFTIIQFIQISFCVLGVSKGVTKVFNLKNYRYILIPVVILMINFVQIMFKSIMEAMEFTNDLWPSYAFLMQILFPLIIFIVALLKKKYSTNNKEV</sequence>
<reference evidence="9 10" key="1">
    <citation type="submission" date="2018-06" db="EMBL/GenBank/DDBJ databases">
        <authorList>
            <consortium name="Pathogen Informatics"/>
            <person name="Doyle S."/>
        </authorList>
    </citation>
    <scope>NUCLEOTIDE SEQUENCE [LARGE SCALE GENOMIC DNA]</scope>
    <source>
        <strain evidence="9 10">NCTC9836</strain>
    </source>
</reference>
<dbReference type="OrthoDB" id="1675410at2"/>
<feature type="transmembrane region" description="Helical" evidence="8">
    <location>
        <begin position="143"/>
        <end position="163"/>
    </location>
</feature>
<dbReference type="Proteomes" id="UP000254664">
    <property type="component" value="Unassembled WGS sequence"/>
</dbReference>
<organism evidence="9 10">
    <name type="scientific">Clostridium putrefaciens</name>
    <dbReference type="NCBI Taxonomy" id="99675"/>
    <lineage>
        <taxon>Bacteria</taxon>
        <taxon>Bacillati</taxon>
        <taxon>Bacillota</taxon>
        <taxon>Clostridia</taxon>
        <taxon>Eubacteriales</taxon>
        <taxon>Clostridiaceae</taxon>
        <taxon>Clostridium</taxon>
    </lineage>
</organism>
<keyword evidence="7 8" id="KW-0472">Membrane</keyword>
<keyword evidence="6 8" id="KW-1133">Transmembrane helix</keyword>
<dbReference type="AlphaFoldDB" id="A0A381J799"/>
<feature type="transmembrane region" description="Helical" evidence="8">
    <location>
        <begin position="12"/>
        <end position="30"/>
    </location>
</feature>